<organism evidence="1 2">
    <name type="scientific">Ramlibacter terrae</name>
    <dbReference type="NCBI Taxonomy" id="2732511"/>
    <lineage>
        <taxon>Bacteria</taxon>
        <taxon>Pseudomonadati</taxon>
        <taxon>Pseudomonadota</taxon>
        <taxon>Betaproteobacteria</taxon>
        <taxon>Burkholderiales</taxon>
        <taxon>Comamonadaceae</taxon>
        <taxon>Ramlibacter</taxon>
    </lineage>
</organism>
<keyword evidence="2" id="KW-1185">Reference proteome</keyword>
<reference evidence="1 2" key="2">
    <citation type="submission" date="2020-05" db="EMBL/GenBank/DDBJ databases">
        <authorList>
            <person name="Khan S.A."/>
            <person name="Jeon C.O."/>
            <person name="Chun B.H."/>
        </authorList>
    </citation>
    <scope>NUCLEOTIDE SEQUENCE [LARGE SCALE GENOMIC DNA]</scope>
    <source>
        <strain evidence="1 2">H242</strain>
    </source>
</reference>
<evidence type="ECO:0000313" key="1">
    <source>
        <dbReference type="EMBL" id="QJW84172.1"/>
    </source>
</evidence>
<proteinExistence type="predicted"/>
<dbReference type="Proteomes" id="UP000500826">
    <property type="component" value="Chromosome"/>
</dbReference>
<dbReference type="EMBL" id="CP053418">
    <property type="protein sequence ID" value="QJW84172.1"/>
    <property type="molecule type" value="Genomic_DNA"/>
</dbReference>
<reference evidence="1 2" key="1">
    <citation type="submission" date="2020-05" db="EMBL/GenBank/DDBJ databases">
        <title>Ramlibacter rhizophilus sp. nov., isolated from rhizosphere soil of national flower Mugunghwa from South Korea.</title>
        <authorList>
            <person name="Zheng-Fei Y."/>
            <person name="Huan T."/>
        </authorList>
    </citation>
    <scope>NUCLEOTIDE SEQUENCE [LARGE SCALE GENOMIC DNA]</scope>
    <source>
        <strain evidence="1 2">H242</strain>
    </source>
</reference>
<evidence type="ECO:0000313" key="2">
    <source>
        <dbReference type="Proteomes" id="UP000500826"/>
    </source>
</evidence>
<accession>A0ABX6P372</accession>
<name>A0ABX6P372_9BURK</name>
<protein>
    <submittedName>
        <fullName evidence="1">Uncharacterized protein</fullName>
    </submittedName>
</protein>
<gene>
    <name evidence="1" type="ORF">HK414_10630</name>
</gene>
<sequence>MSKFIDLLKATILRERQWQDTRTAAEDSDFLDDQEAIWRTAHTDAGAYPATVPMPIGRH</sequence>